<feature type="domain" description="HTH tetR-type" evidence="3">
    <location>
        <begin position="11"/>
        <end position="71"/>
    </location>
</feature>
<keyword evidence="1 2" id="KW-0238">DNA-binding</keyword>
<dbReference type="PANTHER" id="PTHR30055:SF226">
    <property type="entry name" value="HTH-TYPE TRANSCRIPTIONAL REGULATOR PKSA"/>
    <property type="match status" value="1"/>
</dbReference>
<dbReference type="Pfam" id="PF00440">
    <property type="entry name" value="TetR_N"/>
    <property type="match status" value="1"/>
</dbReference>
<dbReference type="Gene3D" id="1.10.357.10">
    <property type="entry name" value="Tetracycline Repressor, domain 2"/>
    <property type="match status" value="1"/>
</dbReference>
<dbReference type="Proteomes" id="UP001597182">
    <property type="component" value="Unassembled WGS sequence"/>
</dbReference>
<dbReference type="PANTHER" id="PTHR30055">
    <property type="entry name" value="HTH-TYPE TRANSCRIPTIONAL REGULATOR RUTR"/>
    <property type="match status" value="1"/>
</dbReference>
<dbReference type="RefSeq" id="WP_103383459.1">
    <property type="nucleotide sequence ID" value="NZ_BAABKS010000082.1"/>
</dbReference>
<evidence type="ECO:0000256" key="1">
    <source>
        <dbReference type="ARBA" id="ARBA00023125"/>
    </source>
</evidence>
<evidence type="ECO:0000259" key="3">
    <source>
        <dbReference type="PROSITE" id="PS50977"/>
    </source>
</evidence>
<name>A0ABW3VQT2_9PSEU</name>
<proteinExistence type="predicted"/>
<dbReference type="InterPro" id="IPR001647">
    <property type="entry name" value="HTH_TetR"/>
</dbReference>
<dbReference type="EMBL" id="JBHTMB010000283">
    <property type="protein sequence ID" value="MFD1237333.1"/>
    <property type="molecule type" value="Genomic_DNA"/>
</dbReference>
<dbReference type="InterPro" id="IPR050109">
    <property type="entry name" value="HTH-type_TetR-like_transc_reg"/>
</dbReference>
<keyword evidence="5" id="KW-1185">Reference proteome</keyword>
<dbReference type="InterPro" id="IPR009057">
    <property type="entry name" value="Homeodomain-like_sf"/>
</dbReference>
<dbReference type="InterPro" id="IPR023772">
    <property type="entry name" value="DNA-bd_HTH_TetR-type_CS"/>
</dbReference>
<dbReference type="PROSITE" id="PS01081">
    <property type="entry name" value="HTH_TETR_1"/>
    <property type="match status" value="1"/>
</dbReference>
<feature type="DNA-binding region" description="H-T-H motif" evidence="2">
    <location>
        <begin position="34"/>
        <end position="53"/>
    </location>
</feature>
<dbReference type="PROSITE" id="PS50977">
    <property type="entry name" value="HTH_TETR_2"/>
    <property type="match status" value="1"/>
</dbReference>
<comment type="caution">
    <text evidence="4">The sequence shown here is derived from an EMBL/GenBank/DDBJ whole genome shotgun (WGS) entry which is preliminary data.</text>
</comment>
<accession>A0ABW3VQT2</accession>
<evidence type="ECO:0000256" key="2">
    <source>
        <dbReference type="PROSITE-ProRule" id="PRU00335"/>
    </source>
</evidence>
<evidence type="ECO:0000313" key="5">
    <source>
        <dbReference type="Proteomes" id="UP001597182"/>
    </source>
</evidence>
<sequence>MVRPRFARLPPAQQQAILRAALDEFATHGFHDASLNRVIDAAGISKGSMYYYFDDKADLFAHVARVEFERLLADVGPVARPSEPGPDAFWSTVERFYRDALTRLAAHPRVASLARTWLGASENPALQRAQLELEATVMPWLERVLVLGRSSGAVRTDLPSDLLIAVAIGMGRAMDTWLLSRPPDDTAPPPTGALVGMLRRALEPQT</sequence>
<dbReference type="SUPFAM" id="SSF46689">
    <property type="entry name" value="Homeodomain-like"/>
    <property type="match status" value="1"/>
</dbReference>
<dbReference type="PRINTS" id="PR00455">
    <property type="entry name" value="HTHTETR"/>
</dbReference>
<organism evidence="4 5">
    <name type="scientific">Pseudonocardia benzenivorans</name>
    <dbReference type="NCBI Taxonomy" id="228005"/>
    <lineage>
        <taxon>Bacteria</taxon>
        <taxon>Bacillati</taxon>
        <taxon>Actinomycetota</taxon>
        <taxon>Actinomycetes</taxon>
        <taxon>Pseudonocardiales</taxon>
        <taxon>Pseudonocardiaceae</taxon>
        <taxon>Pseudonocardia</taxon>
    </lineage>
</organism>
<protein>
    <submittedName>
        <fullName evidence="4">TetR/AcrR family transcriptional regulator</fullName>
    </submittedName>
</protein>
<gene>
    <name evidence="4" type="ORF">ACFQ34_28950</name>
</gene>
<evidence type="ECO:0000313" key="4">
    <source>
        <dbReference type="EMBL" id="MFD1237333.1"/>
    </source>
</evidence>
<reference evidence="5" key="1">
    <citation type="journal article" date="2019" name="Int. J. Syst. Evol. Microbiol.">
        <title>The Global Catalogue of Microorganisms (GCM) 10K type strain sequencing project: providing services to taxonomists for standard genome sequencing and annotation.</title>
        <authorList>
            <consortium name="The Broad Institute Genomics Platform"/>
            <consortium name="The Broad Institute Genome Sequencing Center for Infectious Disease"/>
            <person name="Wu L."/>
            <person name="Ma J."/>
        </authorList>
    </citation>
    <scope>NUCLEOTIDE SEQUENCE [LARGE SCALE GENOMIC DNA]</scope>
    <source>
        <strain evidence="5">CCUG 49018</strain>
    </source>
</reference>